<comment type="caution">
    <text evidence="2">The sequence shown here is derived from an EMBL/GenBank/DDBJ whole genome shotgun (WGS) entry which is preliminary data.</text>
</comment>
<dbReference type="InterPro" id="IPR000160">
    <property type="entry name" value="GGDEF_dom"/>
</dbReference>
<dbReference type="PANTHER" id="PTHR45138:SF9">
    <property type="entry name" value="DIGUANYLATE CYCLASE DGCM-RELATED"/>
    <property type="match status" value="1"/>
</dbReference>
<dbReference type="SUPFAM" id="SSF55781">
    <property type="entry name" value="GAF domain-like"/>
    <property type="match status" value="1"/>
</dbReference>
<dbReference type="PANTHER" id="PTHR45138">
    <property type="entry name" value="REGULATORY COMPONENTS OF SENSORY TRANSDUCTION SYSTEM"/>
    <property type="match status" value="1"/>
</dbReference>
<dbReference type="Gene3D" id="3.30.70.270">
    <property type="match status" value="1"/>
</dbReference>
<dbReference type="SMART" id="SM00065">
    <property type="entry name" value="GAF"/>
    <property type="match status" value="1"/>
</dbReference>
<gene>
    <name evidence="2" type="ORF">H7K45_00995</name>
</gene>
<evidence type="ECO:0000313" key="2">
    <source>
        <dbReference type="EMBL" id="MCV7419107.1"/>
    </source>
</evidence>
<dbReference type="NCBIfam" id="TIGR00254">
    <property type="entry name" value="GGDEF"/>
    <property type="match status" value="1"/>
</dbReference>
<protein>
    <submittedName>
        <fullName evidence="2">GGDEF domain-containing protein</fullName>
    </submittedName>
</protein>
<dbReference type="InterPro" id="IPR003018">
    <property type="entry name" value="GAF"/>
</dbReference>
<dbReference type="InterPro" id="IPR029787">
    <property type="entry name" value="Nucleotide_cyclase"/>
</dbReference>
<dbReference type="Proteomes" id="UP001141629">
    <property type="component" value="Unassembled WGS sequence"/>
</dbReference>
<reference evidence="2" key="1">
    <citation type="submission" date="2020-07" db="EMBL/GenBank/DDBJ databases">
        <authorList>
            <person name="Pettersson B.M.F."/>
            <person name="Behra P.R.K."/>
            <person name="Ramesh M."/>
            <person name="Das S."/>
            <person name="Dasgupta S."/>
            <person name="Kirsebom L.A."/>
        </authorList>
    </citation>
    <scope>NUCLEOTIDE SEQUENCE</scope>
    <source>
        <strain evidence="2">DSM 44838</strain>
    </source>
</reference>
<dbReference type="CDD" id="cd01949">
    <property type="entry name" value="GGDEF"/>
    <property type="match status" value="1"/>
</dbReference>
<dbReference type="InterPro" id="IPR050469">
    <property type="entry name" value="Diguanylate_Cyclase"/>
</dbReference>
<dbReference type="Pfam" id="PF00990">
    <property type="entry name" value="GGDEF"/>
    <property type="match status" value="1"/>
</dbReference>
<dbReference type="Gene3D" id="3.30.450.40">
    <property type="match status" value="1"/>
</dbReference>
<keyword evidence="3" id="KW-1185">Reference proteome</keyword>
<proteinExistence type="predicted"/>
<organism evidence="2 3">
    <name type="scientific">Mycobacterium yunnanensis</name>
    <dbReference type="NCBI Taxonomy" id="368477"/>
    <lineage>
        <taxon>Bacteria</taxon>
        <taxon>Bacillati</taxon>
        <taxon>Actinomycetota</taxon>
        <taxon>Actinomycetes</taxon>
        <taxon>Mycobacteriales</taxon>
        <taxon>Mycobacteriaceae</taxon>
        <taxon>Mycobacterium</taxon>
    </lineage>
</organism>
<dbReference type="AlphaFoldDB" id="A0A9X3C1B9"/>
<dbReference type="GO" id="GO:0052621">
    <property type="term" value="F:diguanylate cyclase activity"/>
    <property type="evidence" value="ECO:0007669"/>
    <property type="project" value="TreeGrafter"/>
</dbReference>
<dbReference type="InterPro" id="IPR043128">
    <property type="entry name" value="Rev_trsase/Diguanyl_cyclase"/>
</dbReference>
<dbReference type="SMART" id="SM00267">
    <property type="entry name" value="GGDEF"/>
    <property type="match status" value="1"/>
</dbReference>
<feature type="domain" description="GGDEF" evidence="1">
    <location>
        <begin position="238"/>
        <end position="368"/>
    </location>
</feature>
<evidence type="ECO:0000313" key="3">
    <source>
        <dbReference type="Proteomes" id="UP001141629"/>
    </source>
</evidence>
<dbReference type="PROSITE" id="PS50887">
    <property type="entry name" value="GGDEF"/>
    <property type="match status" value="1"/>
</dbReference>
<name>A0A9X3C1B9_9MYCO</name>
<dbReference type="EMBL" id="JACKVK010000001">
    <property type="protein sequence ID" value="MCV7419107.1"/>
    <property type="molecule type" value="Genomic_DNA"/>
</dbReference>
<dbReference type="SUPFAM" id="SSF55073">
    <property type="entry name" value="Nucleotide cyclase"/>
    <property type="match status" value="1"/>
</dbReference>
<dbReference type="InterPro" id="IPR029016">
    <property type="entry name" value="GAF-like_dom_sf"/>
</dbReference>
<reference evidence="2" key="2">
    <citation type="journal article" date="2022" name="BMC Genomics">
        <title>Comparative genome analysis of mycobacteria focusing on tRNA and non-coding RNA.</title>
        <authorList>
            <person name="Behra P.R.K."/>
            <person name="Pettersson B.M.F."/>
            <person name="Ramesh M."/>
            <person name="Das S."/>
            <person name="Dasgupta S."/>
            <person name="Kirsebom L.A."/>
        </authorList>
    </citation>
    <scope>NUCLEOTIDE SEQUENCE</scope>
    <source>
        <strain evidence="2">DSM 44838</strain>
    </source>
</reference>
<evidence type="ECO:0000259" key="1">
    <source>
        <dbReference type="PROSITE" id="PS50887"/>
    </source>
</evidence>
<dbReference type="Pfam" id="PF13185">
    <property type="entry name" value="GAF_2"/>
    <property type="match status" value="1"/>
</dbReference>
<dbReference type="RefSeq" id="WP_372512478.1">
    <property type="nucleotide sequence ID" value="NZ_JACKVK010000001.1"/>
</dbReference>
<sequence>MVGSLVESDPPGVGSAIESALTFTDPAGGMERLLLAVQELSLAQELADVLRVVRTSAREILGCDGATIVLRDNDTCFYADENAIGRLWKGSRFPVDGCIGGWAMLHREAVVIPDVFQDDRIPHAVYRTTFVKSLVMVPIRRLEPVGAIGVYWAHERMPSAQEVSLLQGLADSTSVAMAHVQTISELEQRVRERTAELRSANDEIRRLSLTDELTGLHNLRGFNVEGQATLSAARDRGRDCLLAFLDVDGLKKVNDEQGHDAGDEVIADVARTLRSVLGPAAIVARTGGDEFCILVTEAEECSDVLKARLTESFRALDEAADRRHHLSVSVGVVRVAAGDCRTLQELVAQADELMYADKKAKLATQIEV</sequence>
<accession>A0A9X3C1B9</accession>